<sequence length="200" mass="21979">MELIIIRHGESEADLLGVHEGRADFPLTDYGREQAGKMAAYIAAKWKPDIILASTLKRAWETAQFLQKATGCELVAETDLMEFNNGVLAGLPREVAATKYPLPPGGRPPHIPIDGGESELEFRFRAEAVFQKILHEQPTDGRIAIVSHGGMISKLINAFLGLPVANETIFPTGDTGFHVLQTKNGRKMIRILNSQVHLES</sequence>
<dbReference type="OrthoDB" id="9782128at2"/>
<dbReference type="RefSeq" id="WP_115453085.1">
    <property type="nucleotide sequence ID" value="NZ_QNQT01000008.1"/>
</dbReference>
<dbReference type="PANTHER" id="PTHR48100:SF1">
    <property type="entry name" value="HISTIDINE PHOSPHATASE FAMILY PROTEIN-RELATED"/>
    <property type="match status" value="1"/>
</dbReference>
<reference evidence="3 4" key="1">
    <citation type="submission" date="2018-07" db="EMBL/GenBank/DDBJ databases">
        <title>Bacillus sp. YLB-04 draft genome sequence.</title>
        <authorList>
            <person name="Yu L."/>
            <person name="Tang X."/>
        </authorList>
    </citation>
    <scope>NUCLEOTIDE SEQUENCE [LARGE SCALE GENOMIC DNA]</scope>
    <source>
        <strain evidence="3 4">YLB-04</strain>
    </source>
</reference>
<evidence type="ECO:0000313" key="4">
    <source>
        <dbReference type="Proteomes" id="UP000257144"/>
    </source>
</evidence>
<feature type="active site" description="Proton donor/acceptor" evidence="1">
    <location>
        <position position="82"/>
    </location>
</feature>
<dbReference type="InterPro" id="IPR029033">
    <property type="entry name" value="His_PPase_superfam"/>
</dbReference>
<dbReference type="EMBL" id="QNQT01000008">
    <property type="protein sequence ID" value="RDU35707.1"/>
    <property type="molecule type" value="Genomic_DNA"/>
</dbReference>
<dbReference type="SUPFAM" id="SSF53254">
    <property type="entry name" value="Phosphoglycerate mutase-like"/>
    <property type="match status" value="1"/>
</dbReference>
<evidence type="ECO:0000256" key="1">
    <source>
        <dbReference type="PIRSR" id="PIRSR613078-1"/>
    </source>
</evidence>
<evidence type="ECO:0000313" key="3">
    <source>
        <dbReference type="EMBL" id="RDU35707.1"/>
    </source>
</evidence>
<comment type="caution">
    <text evidence="3">The sequence shown here is derived from an EMBL/GenBank/DDBJ whole genome shotgun (WGS) entry which is preliminary data.</text>
</comment>
<dbReference type="Proteomes" id="UP000257144">
    <property type="component" value="Unassembled WGS sequence"/>
</dbReference>
<feature type="binding site" evidence="2">
    <location>
        <position position="58"/>
    </location>
    <ligand>
        <name>substrate</name>
    </ligand>
</feature>
<name>A0A3D8GN17_9BACI</name>
<dbReference type="InterPro" id="IPR013078">
    <property type="entry name" value="His_Pase_superF_clade-1"/>
</dbReference>
<dbReference type="Gene3D" id="3.40.50.1240">
    <property type="entry name" value="Phosphoglycerate mutase-like"/>
    <property type="match status" value="1"/>
</dbReference>
<dbReference type="SMART" id="SM00855">
    <property type="entry name" value="PGAM"/>
    <property type="match status" value="1"/>
</dbReference>
<evidence type="ECO:0000256" key="2">
    <source>
        <dbReference type="PIRSR" id="PIRSR613078-2"/>
    </source>
</evidence>
<dbReference type="AlphaFoldDB" id="A0A3D8GN17"/>
<accession>A0A3D8GN17</accession>
<dbReference type="PANTHER" id="PTHR48100">
    <property type="entry name" value="BROAD-SPECIFICITY PHOSPHATASE YOR283W-RELATED"/>
    <property type="match status" value="1"/>
</dbReference>
<proteinExistence type="predicted"/>
<organism evidence="3 4">
    <name type="scientific">Neobacillus piezotolerans</name>
    <dbReference type="NCBI Taxonomy" id="2259171"/>
    <lineage>
        <taxon>Bacteria</taxon>
        <taxon>Bacillati</taxon>
        <taxon>Bacillota</taxon>
        <taxon>Bacilli</taxon>
        <taxon>Bacillales</taxon>
        <taxon>Bacillaceae</taxon>
        <taxon>Neobacillus</taxon>
    </lineage>
</organism>
<dbReference type="GO" id="GO:0005737">
    <property type="term" value="C:cytoplasm"/>
    <property type="evidence" value="ECO:0007669"/>
    <property type="project" value="TreeGrafter"/>
</dbReference>
<keyword evidence="4" id="KW-1185">Reference proteome</keyword>
<feature type="active site" description="Tele-phosphohistidine intermediate" evidence="1">
    <location>
        <position position="8"/>
    </location>
</feature>
<dbReference type="CDD" id="cd07067">
    <property type="entry name" value="HP_PGM_like"/>
    <property type="match status" value="1"/>
</dbReference>
<dbReference type="GO" id="GO:0016791">
    <property type="term" value="F:phosphatase activity"/>
    <property type="evidence" value="ECO:0007669"/>
    <property type="project" value="TreeGrafter"/>
</dbReference>
<dbReference type="InterPro" id="IPR050275">
    <property type="entry name" value="PGM_Phosphatase"/>
</dbReference>
<gene>
    <name evidence="3" type="ORF">DRW41_16315</name>
</gene>
<dbReference type="Pfam" id="PF00300">
    <property type="entry name" value="His_Phos_1"/>
    <property type="match status" value="1"/>
</dbReference>
<protein>
    <submittedName>
        <fullName evidence="3">Histidine phosphatase family protein</fullName>
    </submittedName>
</protein>